<accession>A0ABV0ZFK7</accession>
<feature type="compositionally biased region" description="Polar residues" evidence="1">
    <location>
        <begin position="70"/>
        <end position="79"/>
    </location>
</feature>
<organism evidence="2 3">
    <name type="scientific">Ameca splendens</name>
    <dbReference type="NCBI Taxonomy" id="208324"/>
    <lineage>
        <taxon>Eukaryota</taxon>
        <taxon>Metazoa</taxon>
        <taxon>Chordata</taxon>
        <taxon>Craniata</taxon>
        <taxon>Vertebrata</taxon>
        <taxon>Euteleostomi</taxon>
        <taxon>Actinopterygii</taxon>
        <taxon>Neopterygii</taxon>
        <taxon>Teleostei</taxon>
        <taxon>Neoteleostei</taxon>
        <taxon>Acanthomorphata</taxon>
        <taxon>Ovalentaria</taxon>
        <taxon>Atherinomorphae</taxon>
        <taxon>Cyprinodontiformes</taxon>
        <taxon>Goodeidae</taxon>
        <taxon>Ameca</taxon>
    </lineage>
</organism>
<keyword evidence="3" id="KW-1185">Reference proteome</keyword>
<feature type="compositionally biased region" description="Polar residues" evidence="1">
    <location>
        <begin position="99"/>
        <end position="113"/>
    </location>
</feature>
<evidence type="ECO:0000256" key="1">
    <source>
        <dbReference type="SAM" id="MobiDB-lite"/>
    </source>
</evidence>
<evidence type="ECO:0000313" key="3">
    <source>
        <dbReference type="Proteomes" id="UP001469553"/>
    </source>
</evidence>
<protein>
    <submittedName>
        <fullName evidence="2">Uncharacterized protein</fullName>
    </submittedName>
</protein>
<reference evidence="2 3" key="1">
    <citation type="submission" date="2021-06" db="EMBL/GenBank/DDBJ databases">
        <authorList>
            <person name="Palmer J.M."/>
        </authorList>
    </citation>
    <scope>NUCLEOTIDE SEQUENCE [LARGE SCALE GENOMIC DNA]</scope>
    <source>
        <strain evidence="2 3">AS_MEX2019</strain>
        <tissue evidence="2">Muscle</tissue>
    </source>
</reference>
<gene>
    <name evidence="2" type="ORF">AMECASPLE_029529</name>
</gene>
<evidence type="ECO:0000313" key="2">
    <source>
        <dbReference type="EMBL" id="MEQ2304669.1"/>
    </source>
</evidence>
<dbReference type="EMBL" id="JAHRIP010059819">
    <property type="protein sequence ID" value="MEQ2304669.1"/>
    <property type="molecule type" value="Genomic_DNA"/>
</dbReference>
<sequence>MHECHDKWLQGFRGCSKYLIGIKNASKKHSRSSDFQFVSFSRIMIQNPYLYLSSSAYLGPGRRGSRFSRDTQMSLSQTPLPAPPGEAQGVPRPAERHSPSSLSCAVPWSSSQWDVPGTPPEEGVLEA</sequence>
<comment type="caution">
    <text evidence="2">The sequence shown here is derived from an EMBL/GenBank/DDBJ whole genome shotgun (WGS) entry which is preliminary data.</text>
</comment>
<dbReference type="Proteomes" id="UP001469553">
    <property type="component" value="Unassembled WGS sequence"/>
</dbReference>
<proteinExistence type="predicted"/>
<name>A0ABV0ZFK7_9TELE</name>
<feature type="region of interest" description="Disordered" evidence="1">
    <location>
        <begin position="61"/>
        <end position="127"/>
    </location>
</feature>